<comment type="caution">
    <text evidence="1">The sequence shown here is derived from an EMBL/GenBank/DDBJ whole genome shotgun (WGS) entry which is preliminary data.</text>
</comment>
<dbReference type="eggNOG" id="ENOG50335GW">
    <property type="taxonomic scope" value="Bacteria"/>
</dbReference>
<accession>D6SQ89</accession>
<protein>
    <submittedName>
        <fullName evidence="1">Uncharacterized protein</fullName>
    </submittedName>
</protein>
<evidence type="ECO:0000313" key="2">
    <source>
        <dbReference type="Proteomes" id="UP000005496"/>
    </source>
</evidence>
<name>D6SQ89_9BACT</name>
<dbReference type="Proteomes" id="UP000005496">
    <property type="component" value="Unassembled WGS sequence"/>
</dbReference>
<evidence type="ECO:0000313" key="1">
    <source>
        <dbReference type="EMBL" id="EFI34915.1"/>
    </source>
</evidence>
<dbReference type="Gene3D" id="2.30.30.100">
    <property type="match status" value="1"/>
</dbReference>
<proteinExistence type="predicted"/>
<dbReference type="AlphaFoldDB" id="D6SQ89"/>
<keyword evidence="2" id="KW-1185">Reference proteome</keyword>
<gene>
    <name evidence="1" type="ORF">Dthio_PD2306</name>
</gene>
<dbReference type="OrthoDB" id="5471527at2"/>
<reference evidence="1" key="1">
    <citation type="submission" date="2010-05" db="EMBL/GenBank/DDBJ databases">
        <title>The draft genome of Desulfonatronospira thiodismutans ASO3-1.</title>
        <authorList>
            <consortium name="US DOE Joint Genome Institute (JGI-PGF)"/>
            <person name="Lucas S."/>
            <person name="Copeland A."/>
            <person name="Lapidus A."/>
            <person name="Cheng J.-F."/>
            <person name="Bruce D."/>
            <person name="Goodwin L."/>
            <person name="Pitluck S."/>
            <person name="Chertkov O."/>
            <person name="Brettin T."/>
            <person name="Detter J.C."/>
            <person name="Han C."/>
            <person name="Land M.L."/>
            <person name="Hauser L."/>
            <person name="Kyrpides N."/>
            <person name="Mikhailova N."/>
            <person name="Muyzer G."/>
            <person name="Woyke T."/>
        </authorList>
    </citation>
    <scope>NUCLEOTIDE SEQUENCE [LARGE SCALE GENOMIC DNA]</scope>
    <source>
        <strain evidence="1">ASO3-1</strain>
    </source>
</reference>
<dbReference type="EMBL" id="ACJN02000002">
    <property type="protein sequence ID" value="EFI34915.1"/>
    <property type="molecule type" value="Genomic_DNA"/>
</dbReference>
<organism evidence="1 2">
    <name type="scientific">Desulfonatronospira thiodismutans ASO3-1</name>
    <dbReference type="NCBI Taxonomy" id="555779"/>
    <lineage>
        <taxon>Bacteria</taxon>
        <taxon>Pseudomonadati</taxon>
        <taxon>Thermodesulfobacteriota</taxon>
        <taxon>Desulfovibrionia</taxon>
        <taxon>Desulfovibrionales</taxon>
        <taxon>Desulfonatronovibrionaceae</taxon>
        <taxon>Desulfonatronospira</taxon>
    </lineage>
</organism>
<sequence>MSYDIQLVKLVNGDMVLGKWNAQENKITDPAILQMIPTQQGGVQMMLLPFGYPIENEVTGEIEGRHIIYFYKKIPEELKSKYMEASSNLTLSGANDLKNLGGMGGGGGQNVTDLGSLFKK</sequence>
<dbReference type="RefSeq" id="WP_008870229.1">
    <property type="nucleotide sequence ID" value="NZ_ACJN02000002.1"/>
</dbReference>